<dbReference type="GO" id="GO:0016987">
    <property type="term" value="F:sigma factor activity"/>
    <property type="evidence" value="ECO:0007669"/>
    <property type="project" value="UniProtKB-KW"/>
</dbReference>
<evidence type="ECO:0000256" key="4">
    <source>
        <dbReference type="ARBA" id="ARBA00023163"/>
    </source>
</evidence>
<name>A0A4R2IK05_9ACTN</name>
<keyword evidence="3" id="KW-0731">Sigma factor</keyword>
<dbReference type="Gene3D" id="1.10.10.10">
    <property type="entry name" value="Winged helix-like DNA-binding domain superfamily/Winged helix DNA-binding domain"/>
    <property type="match status" value="1"/>
</dbReference>
<dbReference type="PANTHER" id="PTHR47756">
    <property type="entry name" value="BLL6612 PROTEIN-RELATED"/>
    <property type="match status" value="1"/>
</dbReference>
<protein>
    <submittedName>
        <fullName evidence="8">RNA polymerase sigma-70 factor (ECF subfamily)</fullName>
    </submittedName>
</protein>
<dbReference type="InterPro" id="IPR013324">
    <property type="entry name" value="RNA_pol_sigma_r3/r4-like"/>
</dbReference>
<dbReference type="EMBL" id="SLWR01000010">
    <property type="protein sequence ID" value="TCO44596.1"/>
    <property type="molecule type" value="Genomic_DNA"/>
</dbReference>
<dbReference type="InterPro" id="IPR014284">
    <property type="entry name" value="RNA_pol_sigma-70_dom"/>
</dbReference>
<dbReference type="OrthoDB" id="9780299at2"/>
<dbReference type="SUPFAM" id="SSF88946">
    <property type="entry name" value="Sigma2 domain of RNA polymerase sigma factors"/>
    <property type="match status" value="1"/>
</dbReference>
<accession>A0A4R2IK05</accession>
<dbReference type="NCBIfam" id="TIGR02937">
    <property type="entry name" value="sigma70-ECF"/>
    <property type="match status" value="1"/>
</dbReference>
<dbReference type="Proteomes" id="UP000295573">
    <property type="component" value="Unassembled WGS sequence"/>
</dbReference>
<keyword evidence="4" id="KW-0804">Transcription</keyword>
<dbReference type="Pfam" id="PF04542">
    <property type="entry name" value="Sigma70_r2"/>
    <property type="match status" value="1"/>
</dbReference>
<evidence type="ECO:0000313" key="9">
    <source>
        <dbReference type="Proteomes" id="UP000295573"/>
    </source>
</evidence>
<evidence type="ECO:0000256" key="1">
    <source>
        <dbReference type="ARBA" id="ARBA00010641"/>
    </source>
</evidence>
<dbReference type="GO" id="GO:0006352">
    <property type="term" value="P:DNA-templated transcription initiation"/>
    <property type="evidence" value="ECO:0007669"/>
    <property type="project" value="InterPro"/>
</dbReference>
<evidence type="ECO:0000256" key="3">
    <source>
        <dbReference type="ARBA" id="ARBA00023082"/>
    </source>
</evidence>
<dbReference type="InterPro" id="IPR036388">
    <property type="entry name" value="WH-like_DNA-bd_sf"/>
</dbReference>
<comment type="similarity">
    <text evidence="1">Belongs to the sigma-70 factor family. ECF subfamily.</text>
</comment>
<dbReference type="GO" id="GO:0003677">
    <property type="term" value="F:DNA binding"/>
    <property type="evidence" value="ECO:0007669"/>
    <property type="project" value="InterPro"/>
</dbReference>
<evidence type="ECO:0000313" key="8">
    <source>
        <dbReference type="EMBL" id="TCO44596.1"/>
    </source>
</evidence>
<evidence type="ECO:0000259" key="6">
    <source>
        <dbReference type="Pfam" id="PF08281"/>
    </source>
</evidence>
<evidence type="ECO:0000259" key="5">
    <source>
        <dbReference type="Pfam" id="PF04542"/>
    </source>
</evidence>
<gene>
    <name evidence="8" type="ORF">EV646_110311</name>
</gene>
<feature type="domain" description="RNA polymerase sigma factor 70 region 4 type 2" evidence="6">
    <location>
        <begin position="108"/>
        <end position="159"/>
    </location>
</feature>
<keyword evidence="2" id="KW-0805">Transcription regulation</keyword>
<dbReference type="InterPro" id="IPR007627">
    <property type="entry name" value="RNA_pol_sigma70_r2"/>
</dbReference>
<evidence type="ECO:0000256" key="2">
    <source>
        <dbReference type="ARBA" id="ARBA00023015"/>
    </source>
</evidence>
<dbReference type="InterPro" id="IPR013325">
    <property type="entry name" value="RNA_pol_sigma_r2"/>
</dbReference>
<comment type="caution">
    <text evidence="8">The sequence shown here is derived from an EMBL/GenBank/DDBJ whole genome shotgun (WGS) entry which is preliminary data.</text>
</comment>
<keyword evidence="9" id="KW-1185">Reference proteome</keyword>
<dbReference type="InterPro" id="IPR013249">
    <property type="entry name" value="RNA_pol_sigma70_r4_t2"/>
</dbReference>
<dbReference type="PANTHER" id="PTHR47756:SF2">
    <property type="entry name" value="BLL6612 PROTEIN"/>
    <property type="match status" value="1"/>
</dbReference>
<sequence>MTEAVQALLDRIFRDEWGQVVATLIRVTGNWELAEECAQEAFAAALQRWPEQGVPDRPGAWLTTTARNRAVDWLRREAVGAAKLQAVAALGYESDEPYDVPDDRLRLMFTCCHPALAMEARVALTLRTLAGLSTAEIARAFLVPETTMSKRLTRAKQKIQHAGIPYRVPPAHLLPERTPAVLAVLYLLFNEGYSDVVRSGLSSEAIRLARLLVQLMPDEPEAAGLLALMLLHDARRATRLTADGVLVTLEDQDRTRWDHSVIAEGVALLDSALARGDAGPYQVQAAIAACHATARTAADTDWTQIAALYGQLKQTPVVALNRAVAIGMADGPAVGLRLVEDLAAGPLAGYHLLPATRADFLRRLGRLSEAATSYKEAVELATTDAERRYLQKRLEEVSV</sequence>
<dbReference type="Gene3D" id="1.10.1740.10">
    <property type="match status" value="1"/>
</dbReference>
<evidence type="ECO:0000259" key="7">
    <source>
        <dbReference type="Pfam" id="PF20239"/>
    </source>
</evidence>
<dbReference type="Pfam" id="PF08281">
    <property type="entry name" value="Sigma70_r4_2"/>
    <property type="match status" value="1"/>
</dbReference>
<dbReference type="InterPro" id="IPR046531">
    <property type="entry name" value="DUF6596"/>
</dbReference>
<proteinExistence type="inferred from homology"/>
<organism evidence="8 9">
    <name type="scientific">Kribbella antiqua</name>
    <dbReference type="NCBI Taxonomy" id="2512217"/>
    <lineage>
        <taxon>Bacteria</taxon>
        <taxon>Bacillati</taxon>
        <taxon>Actinomycetota</taxon>
        <taxon>Actinomycetes</taxon>
        <taxon>Propionibacteriales</taxon>
        <taxon>Kribbellaceae</taxon>
        <taxon>Kribbella</taxon>
    </lineage>
</organism>
<dbReference type="AlphaFoldDB" id="A0A4R2IK05"/>
<feature type="domain" description="DUF6596" evidence="7">
    <location>
        <begin position="177"/>
        <end position="272"/>
    </location>
</feature>
<dbReference type="RefSeq" id="WP_132153714.1">
    <property type="nucleotide sequence ID" value="NZ_SLWR01000010.1"/>
</dbReference>
<dbReference type="SUPFAM" id="SSF88659">
    <property type="entry name" value="Sigma3 and sigma4 domains of RNA polymerase sigma factors"/>
    <property type="match status" value="1"/>
</dbReference>
<reference evidence="8 9" key="1">
    <citation type="journal article" date="2015" name="Stand. Genomic Sci.">
        <title>Genomic Encyclopedia of Bacterial and Archaeal Type Strains, Phase III: the genomes of soil and plant-associated and newly described type strains.</title>
        <authorList>
            <person name="Whitman W.B."/>
            <person name="Woyke T."/>
            <person name="Klenk H.P."/>
            <person name="Zhou Y."/>
            <person name="Lilburn T.G."/>
            <person name="Beck B.J."/>
            <person name="De Vos P."/>
            <person name="Vandamme P."/>
            <person name="Eisen J.A."/>
            <person name="Garrity G."/>
            <person name="Hugenholtz P."/>
            <person name="Kyrpides N.C."/>
        </authorList>
    </citation>
    <scope>NUCLEOTIDE SEQUENCE [LARGE SCALE GENOMIC DNA]</scope>
    <source>
        <strain evidence="8 9">VKM Ac-2541</strain>
    </source>
</reference>
<feature type="domain" description="RNA polymerase sigma-70 region 2" evidence="5">
    <location>
        <begin position="18"/>
        <end position="78"/>
    </location>
</feature>
<dbReference type="Pfam" id="PF20239">
    <property type="entry name" value="DUF6596"/>
    <property type="match status" value="1"/>
</dbReference>